<dbReference type="Proteomes" id="UP000574191">
    <property type="component" value="Unassembled WGS sequence"/>
</dbReference>
<name>A0A7L2QL90_9PASS</name>
<keyword evidence="6 10" id="KW-0521">NADP</keyword>
<evidence type="ECO:0000256" key="9">
    <source>
        <dbReference type="ARBA" id="ARBA00047597"/>
    </source>
</evidence>
<evidence type="ECO:0000313" key="12">
    <source>
        <dbReference type="Proteomes" id="UP000574191"/>
    </source>
</evidence>
<comment type="catalytic activity">
    <reaction evidence="9 10">
        <text>L-arginyl-[protein] + NAD(+) = N(omega)-(ADP-D-ribosyl)-L-arginyl-[protein] + nicotinamide + H(+)</text>
        <dbReference type="Rhea" id="RHEA:19149"/>
        <dbReference type="Rhea" id="RHEA-COMP:10532"/>
        <dbReference type="Rhea" id="RHEA-COMP:15087"/>
        <dbReference type="ChEBI" id="CHEBI:15378"/>
        <dbReference type="ChEBI" id="CHEBI:17154"/>
        <dbReference type="ChEBI" id="CHEBI:29965"/>
        <dbReference type="ChEBI" id="CHEBI:57540"/>
        <dbReference type="ChEBI" id="CHEBI:142554"/>
        <dbReference type="EC" id="2.4.2.31"/>
    </reaction>
</comment>
<dbReference type="GO" id="GO:0106274">
    <property type="term" value="F:NAD+-protein-arginine ADP-ribosyltransferase activity"/>
    <property type="evidence" value="ECO:0007669"/>
    <property type="project" value="UniProtKB-EC"/>
</dbReference>
<dbReference type="InterPro" id="IPR050999">
    <property type="entry name" value="ADP-ribosyltransferase_ARG"/>
</dbReference>
<comment type="caution">
    <text evidence="11">The sequence shown here is derived from an EMBL/GenBank/DDBJ whole genome shotgun (WGS) entry which is preliminary data.</text>
</comment>
<organism evidence="11 12">
    <name type="scientific">Hypocryptadius cinnamomeus</name>
    <dbReference type="NCBI Taxonomy" id="589841"/>
    <lineage>
        <taxon>Eukaryota</taxon>
        <taxon>Metazoa</taxon>
        <taxon>Chordata</taxon>
        <taxon>Craniata</taxon>
        <taxon>Vertebrata</taxon>
        <taxon>Euteleostomi</taxon>
        <taxon>Archelosauria</taxon>
        <taxon>Archosauria</taxon>
        <taxon>Dinosauria</taxon>
        <taxon>Saurischia</taxon>
        <taxon>Theropoda</taxon>
        <taxon>Coelurosauria</taxon>
        <taxon>Aves</taxon>
        <taxon>Neognathae</taxon>
        <taxon>Neoaves</taxon>
        <taxon>Telluraves</taxon>
        <taxon>Australaves</taxon>
        <taxon>Passeriformes</taxon>
        <taxon>Sylvioidea</taxon>
        <taxon>Zosteropidae</taxon>
        <taxon>Hypocryptadius</taxon>
    </lineage>
</organism>
<protein>
    <recommendedName>
        <fullName evidence="10">NAD(P)(+)--arginine ADP-ribosyltransferase</fullName>
        <ecNumber evidence="10">2.4.2.31</ecNumber>
    </recommendedName>
    <alternativeName>
        <fullName evidence="10">Mono(ADP-ribosyl)transferase</fullName>
    </alternativeName>
</protein>
<dbReference type="PROSITE" id="PS51996">
    <property type="entry name" value="TR_MART"/>
    <property type="match status" value="1"/>
</dbReference>
<evidence type="ECO:0000256" key="7">
    <source>
        <dbReference type="ARBA" id="ARBA00023027"/>
    </source>
</evidence>
<dbReference type="PANTHER" id="PTHR10339:SF19">
    <property type="entry name" value="GPI-LINKED NAD(P)(+)--ARGININE ADP-RIBOSYLTRANSFERASE 1"/>
    <property type="match status" value="1"/>
</dbReference>
<accession>A0A7L2QL90</accession>
<dbReference type="Pfam" id="PF01129">
    <property type="entry name" value="ART"/>
    <property type="match status" value="1"/>
</dbReference>
<dbReference type="GO" id="GO:0016779">
    <property type="term" value="F:nucleotidyltransferase activity"/>
    <property type="evidence" value="ECO:0007669"/>
    <property type="project" value="UniProtKB-KW"/>
</dbReference>
<keyword evidence="5" id="KW-0732">Signal</keyword>
<dbReference type="SUPFAM" id="SSF56399">
    <property type="entry name" value="ADP-ribosylation"/>
    <property type="match status" value="1"/>
</dbReference>
<evidence type="ECO:0000313" key="11">
    <source>
        <dbReference type="EMBL" id="NXR96806.1"/>
    </source>
</evidence>
<evidence type="ECO:0000256" key="2">
    <source>
        <dbReference type="ARBA" id="ARBA00022676"/>
    </source>
</evidence>
<dbReference type="Gene3D" id="3.90.176.10">
    <property type="entry name" value="Toxin ADP-ribosyltransferase, Chain A, domain 1"/>
    <property type="match status" value="1"/>
</dbReference>
<dbReference type="EC" id="2.4.2.31" evidence="10"/>
<evidence type="ECO:0000256" key="10">
    <source>
        <dbReference type="RuleBase" id="RU361228"/>
    </source>
</evidence>
<keyword evidence="12" id="KW-1185">Reference proteome</keyword>
<dbReference type="InterPro" id="IPR000768">
    <property type="entry name" value="ART"/>
</dbReference>
<sequence>TQALATLRDTWGQQCHNVYRGVRGVRFKAEYGDIVRFGQFTSASQSETAAQQFGIDTLFHVHTCHGVEIRQFSNYPGEK</sequence>
<evidence type="ECO:0000256" key="5">
    <source>
        <dbReference type="ARBA" id="ARBA00022729"/>
    </source>
</evidence>
<dbReference type="AlphaFoldDB" id="A0A7L2QL90"/>
<keyword evidence="8" id="KW-1015">Disulfide bond</keyword>
<proteinExistence type="inferred from homology"/>
<keyword evidence="4" id="KW-0548">Nucleotidyltransferase</keyword>
<dbReference type="PRINTS" id="PR00970">
    <property type="entry name" value="RIBTRNSFRASE"/>
</dbReference>
<keyword evidence="2 10" id="KW-0328">Glycosyltransferase</keyword>
<gene>
    <name evidence="11" type="primary">Madprt_1</name>
    <name evidence="11" type="ORF">HYPCIN_R13396</name>
</gene>
<evidence type="ECO:0000256" key="8">
    <source>
        <dbReference type="ARBA" id="ARBA00023157"/>
    </source>
</evidence>
<feature type="non-terminal residue" evidence="11">
    <location>
        <position position="1"/>
    </location>
</feature>
<evidence type="ECO:0000256" key="4">
    <source>
        <dbReference type="ARBA" id="ARBA00022695"/>
    </source>
</evidence>
<keyword evidence="3 10" id="KW-0808">Transferase</keyword>
<comment type="similarity">
    <text evidence="1 10">Belongs to the Arg-specific ADP-ribosyltransferase family.</text>
</comment>
<evidence type="ECO:0000256" key="6">
    <source>
        <dbReference type="ARBA" id="ARBA00022857"/>
    </source>
</evidence>
<keyword evidence="7 10" id="KW-0520">NAD</keyword>
<evidence type="ECO:0000256" key="1">
    <source>
        <dbReference type="ARBA" id="ARBA00009558"/>
    </source>
</evidence>
<evidence type="ECO:0000256" key="3">
    <source>
        <dbReference type="ARBA" id="ARBA00022679"/>
    </source>
</evidence>
<reference evidence="11 12" key="1">
    <citation type="submission" date="2019-09" db="EMBL/GenBank/DDBJ databases">
        <title>Bird 10,000 Genomes (B10K) Project - Family phase.</title>
        <authorList>
            <person name="Zhang G."/>
        </authorList>
    </citation>
    <scope>NUCLEOTIDE SEQUENCE [LARGE SCALE GENOMIC DNA]</scope>
    <source>
        <strain evidence="11">B10K-DU-002-83</strain>
    </source>
</reference>
<dbReference type="EMBL" id="VYZP01161834">
    <property type="protein sequence ID" value="NXR96806.1"/>
    <property type="molecule type" value="Genomic_DNA"/>
</dbReference>
<dbReference type="OrthoDB" id="423533at2759"/>
<dbReference type="PANTHER" id="PTHR10339">
    <property type="entry name" value="ADP-RIBOSYLTRANSFERASE"/>
    <property type="match status" value="1"/>
</dbReference>
<feature type="non-terminal residue" evidence="11">
    <location>
        <position position="79"/>
    </location>
</feature>
<dbReference type="GO" id="GO:0003950">
    <property type="term" value="F:NAD+ poly-ADP-ribosyltransferase activity"/>
    <property type="evidence" value="ECO:0007669"/>
    <property type="project" value="TreeGrafter"/>
</dbReference>